<evidence type="ECO:0000313" key="4">
    <source>
        <dbReference type="Proteomes" id="UP000237846"/>
    </source>
</evidence>
<dbReference type="InterPro" id="IPR018649">
    <property type="entry name" value="SHOCT"/>
</dbReference>
<keyword evidence="1" id="KW-1133">Transmembrane helix</keyword>
<proteinExistence type="predicted"/>
<feature type="domain" description="SHOCT" evidence="2">
    <location>
        <begin position="73"/>
        <end position="96"/>
    </location>
</feature>
<protein>
    <submittedName>
        <fullName evidence="3">Putative membrane protein</fullName>
    </submittedName>
</protein>
<gene>
    <name evidence="3" type="ORF">CLV72_109323</name>
</gene>
<accession>A0A2T0PW00</accession>
<dbReference type="Proteomes" id="UP000237846">
    <property type="component" value="Unassembled WGS sequence"/>
</dbReference>
<comment type="caution">
    <text evidence="3">The sequence shown here is derived from an EMBL/GenBank/DDBJ whole genome shotgun (WGS) entry which is preliminary data.</text>
</comment>
<organism evidence="3 4">
    <name type="scientific">Allonocardiopsis opalescens</name>
    <dbReference type="NCBI Taxonomy" id="1144618"/>
    <lineage>
        <taxon>Bacteria</taxon>
        <taxon>Bacillati</taxon>
        <taxon>Actinomycetota</taxon>
        <taxon>Actinomycetes</taxon>
        <taxon>Streptosporangiales</taxon>
        <taxon>Allonocardiopsis</taxon>
    </lineage>
</organism>
<feature type="transmembrane region" description="Helical" evidence="1">
    <location>
        <begin position="30"/>
        <end position="48"/>
    </location>
</feature>
<evidence type="ECO:0000256" key="1">
    <source>
        <dbReference type="SAM" id="Phobius"/>
    </source>
</evidence>
<reference evidence="3 4" key="1">
    <citation type="submission" date="2018-03" db="EMBL/GenBank/DDBJ databases">
        <title>Genomic Encyclopedia of Archaeal and Bacterial Type Strains, Phase II (KMG-II): from individual species to whole genera.</title>
        <authorList>
            <person name="Goeker M."/>
        </authorList>
    </citation>
    <scope>NUCLEOTIDE SEQUENCE [LARGE SCALE GENOMIC DNA]</scope>
    <source>
        <strain evidence="3 4">DSM 45601</strain>
    </source>
</reference>
<evidence type="ECO:0000313" key="3">
    <source>
        <dbReference type="EMBL" id="PRX95712.1"/>
    </source>
</evidence>
<dbReference type="AlphaFoldDB" id="A0A2T0PW00"/>
<keyword evidence="1" id="KW-0812">Transmembrane</keyword>
<sequence>MDGMDITTLAQPALDTADHFGPPWGGPGPGFLLFPLTLALIALAVWLFRRRGGGFRPAGAAAENRPADPVFSARQILAERYARGEIDDEEYLTRLSHLGG</sequence>
<keyword evidence="4" id="KW-1185">Reference proteome</keyword>
<name>A0A2T0PW00_9ACTN</name>
<keyword evidence="1" id="KW-0472">Membrane</keyword>
<evidence type="ECO:0000259" key="2">
    <source>
        <dbReference type="Pfam" id="PF09851"/>
    </source>
</evidence>
<dbReference type="EMBL" id="PVZC01000009">
    <property type="protein sequence ID" value="PRX95712.1"/>
    <property type="molecule type" value="Genomic_DNA"/>
</dbReference>
<dbReference type="Pfam" id="PF09851">
    <property type="entry name" value="SHOCT"/>
    <property type="match status" value="1"/>
</dbReference>